<dbReference type="InterPro" id="IPR027417">
    <property type="entry name" value="P-loop_NTPase"/>
</dbReference>
<dbReference type="AlphaFoldDB" id="G5ANC9"/>
<name>G5ANC9_HETGA</name>
<dbReference type="Gene3D" id="1.20.58.1980">
    <property type="match status" value="1"/>
</dbReference>
<evidence type="ECO:0000313" key="1">
    <source>
        <dbReference type="EMBL" id="EHA98539.1"/>
    </source>
</evidence>
<reference evidence="1 2" key="1">
    <citation type="journal article" date="2011" name="Nature">
        <title>Genome sequencing reveals insights into physiology and longevity of the naked mole rat.</title>
        <authorList>
            <person name="Kim E.B."/>
            <person name="Fang X."/>
            <person name="Fushan A.A."/>
            <person name="Huang Z."/>
            <person name="Lobanov A.V."/>
            <person name="Han L."/>
            <person name="Marino S.M."/>
            <person name="Sun X."/>
            <person name="Turanov A.A."/>
            <person name="Yang P."/>
            <person name="Yim S.H."/>
            <person name="Zhao X."/>
            <person name="Kasaikina M.V."/>
            <person name="Stoletzki N."/>
            <person name="Peng C."/>
            <person name="Polak P."/>
            <person name="Xiong Z."/>
            <person name="Kiezun A."/>
            <person name="Zhu Y."/>
            <person name="Chen Y."/>
            <person name="Kryukov G.V."/>
            <person name="Zhang Q."/>
            <person name="Peshkin L."/>
            <person name="Yang L."/>
            <person name="Bronson R.T."/>
            <person name="Buffenstein R."/>
            <person name="Wang B."/>
            <person name="Han C."/>
            <person name="Li Q."/>
            <person name="Chen L."/>
            <person name="Zhao W."/>
            <person name="Sunyaev S.R."/>
            <person name="Park T.J."/>
            <person name="Zhang G."/>
            <person name="Wang J."/>
            <person name="Gladyshev V.N."/>
        </authorList>
    </citation>
    <scope>NUCLEOTIDE SEQUENCE [LARGE SCALE GENOMIC DNA]</scope>
</reference>
<dbReference type="GO" id="GO:0015630">
    <property type="term" value="C:microtubule cytoskeleton"/>
    <property type="evidence" value="ECO:0007669"/>
    <property type="project" value="TreeGrafter"/>
</dbReference>
<dbReference type="SUPFAM" id="SSF52540">
    <property type="entry name" value="P-loop containing nucleoside triphosphate hydrolases"/>
    <property type="match status" value="1"/>
</dbReference>
<dbReference type="GO" id="GO:0007018">
    <property type="term" value="P:microtubule-based movement"/>
    <property type="evidence" value="ECO:0007669"/>
    <property type="project" value="InterPro"/>
</dbReference>
<dbReference type="Proteomes" id="UP000006813">
    <property type="component" value="Unassembled WGS sequence"/>
</dbReference>
<organism evidence="1 2">
    <name type="scientific">Heterocephalus glaber</name>
    <name type="common">Naked mole rat</name>
    <dbReference type="NCBI Taxonomy" id="10181"/>
    <lineage>
        <taxon>Eukaryota</taxon>
        <taxon>Metazoa</taxon>
        <taxon>Chordata</taxon>
        <taxon>Craniata</taxon>
        <taxon>Vertebrata</taxon>
        <taxon>Euteleostomi</taxon>
        <taxon>Mammalia</taxon>
        <taxon>Eutheria</taxon>
        <taxon>Euarchontoglires</taxon>
        <taxon>Glires</taxon>
        <taxon>Rodentia</taxon>
        <taxon>Hystricomorpha</taxon>
        <taxon>Bathyergidae</taxon>
        <taxon>Heterocephalus</taxon>
    </lineage>
</organism>
<dbReference type="GO" id="GO:0003777">
    <property type="term" value="F:microtubule motor activity"/>
    <property type="evidence" value="ECO:0007669"/>
    <property type="project" value="InterPro"/>
</dbReference>
<dbReference type="GO" id="GO:0008017">
    <property type="term" value="F:microtubule binding"/>
    <property type="evidence" value="ECO:0007669"/>
    <property type="project" value="TreeGrafter"/>
</dbReference>
<accession>G5ANC9</accession>
<proteinExistence type="predicted"/>
<protein>
    <submittedName>
        <fullName evidence="1">Kinesin-like protein KIF25</fullName>
    </submittedName>
</protein>
<evidence type="ECO:0000313" key="2">
    <source>
        <dbReference type="Proteomes" id="UP000006813"/>
    </source>
</evidence>
<dbReference type="PANTHER" id="PTHR47972">
    <property type="entry name" value="KINESIN-LIKE PROTEIN KLP-3"/>
    <property type="match status" value="1"/>
</dbReference>
<dbReference type="STRING" id="10181.G5ANC9"/>
<dbReference type="EMBL" id="JH166138">
    <property type="protein sequence ID" value="EHA98539.1"/>
    <property type="molecule type" value="Genomic_DNA"/>
</dbReference>
<dbReference type="InterPro" id="IPR027640">
    <property type="entry name" value="Kinesin-like_fam"/>
</dbReference>
<dbReference type="PANTHER" id="PTHR47972:SF63">
    <property type="entry name" value="KINESIN FAMILY MEMBER 25"/>
    <property type="match status" value="1"/>
</dbReference>
<gene>
    <name evidence="1" type="ORF">GW7_09624</name>
</gene>
<dbReference type="InParanoid" id="G5ANC9"/>
<sequence length="184" mass="20043">MKNKRILNSTPLLVSDLSASRSTLYLWAPVLLSVPRAVSPGFGRLFEGLSEGPLDFSDGLVPVCFLRLILENQSGIPNVDVSIVEIYNSDIFDLAKHNSTVASGVKCEVVTTQDGRTEVLLLTRRGVGGDAKLLVILCVSPEQKHMAETLQSLGFGTRAWQVKRGQARKKPPHSQMRELCLGSA</sequence>